<feature type="domain" description="EGF-like" evidence="13">
    <location>
        <begin position="63"/>
        <end position="96"/>
    </location>
</feature>
<feature type="domain" description="EGF-like" evidence="13">
    <location>
        <begin position="127"/>
        <end position="160"/>
    </location>
</feature>
<keyword evidence="2" id="KW-0217">Developmental protein</keyword>
<comment type="caution">
    <text evidence="10">Lacks conserved residue(s) required for the propagation of feature annotation.</text>
</comment>
<keyword evidence="15" id="KW-1185">Reference proteome</keyword>
<dbReference type="KEGG" id="bmor:101739742"/>
<reference evidence="14" key="2">
    <citation type="submission" date="2022-06" db="UniProtKB">
        <authorList>
            <consortium name="EnsemblMetazoa"/>
        </authorList>
    </citation>
    <scope>IDENTIFICATION</scope>
    <source>
        <strain evidence="14">p50T (Dazao)</strain>
    </source>
</reference>
<name>A0A8R2M2V4_BOMMO</name>
<feature type="region of interest" description="Disordered" evidence="11">
    <location>
        <begin position="322"/>
        <end position="347"/>
    </location>
</feature>
<feature type="disulfide bond" evidence="10">
    <location>
        <begin position="214"/>
        <end position="223"/>
    </location>
</feature>
<dbReference type="GO" id="GO:0016020">
    <property type="term" value="C:membrane"/>
    <property type="evidence" value="ECO:0007669"/>
    <property type="project" value="UniProtKB-SubCell"/>
</dbReference>
<dbReference type="Pfam" id="PF00008">
    <property type="entry name" value="EGF"/>
    <property type="match status" value="1"/>
</dbReference>
<evidence type="ECO:0000256" key="10">
    <source>
        <dbReference type="PROSITE-ProRule" id="PRU00076"/>
    </source>
</evidence>
<dbReference type="GO" id="GO:0048731">
    <property type="term" value="P:system development"/>
    <property type="evidence" value="ECO:0007669"/>
    <property type="project" value="UniProtKB-ARBA"/>
</dbReference>
<dbReference type="SUPFAM" id="SSF57196">
    <property type="entry name" value="EGF/Laminin"/>
    <property type="match status" value="1"/>
</dbReference>
<keyword evidence="7" id="KW-0472">Membrane</keyword>
<evidence type="ECO:0000313" key="15">
    <source>
        <dbReference type="Proteomes" id="UP000005204"/>
    </source>
</evidence>
<dbReference type="PANTHER" id="PTHR11219:SF69">
    <property type="entry name" value="TENEURIN-A"/>
    <property type="match status" value="1"/>
</dbReference>
<dbReference type="SMART" id="SM00181">
    <property type="entry name" value="EGF"/>
    <property type="match status" value="7"/>
</dbReference>
<dbReference type="RefSeq" id="XP_037873291.1">
    <property type="nucleotide sequence ID" value="XM_038017363.2"/>
</dbReference>
<keyword evidence="5" id="KW-0677">Repeat</keyword>
<dbReference type="EnsemblMetazoa" id="XM_038017363.1">
    <property type="protein sequence ID" value="XP_037873291.1"/>
    <property type="gene ID" value="LOC101739742"/>
</dbReference>
<dbReference type="FunFam" id="2.10.25.140:FF:000002">
    <property type="entry name" value="Delta-like protein"/>
    <property type="match status" value="1"/>
</dbReference>
<evidence type="ECO:0000256" key="5">
    <source>
        <dbReference type="ARBA" id="ARBA00022737"/>
    </source>
</evidence>
<feature type="domain" description="EGF-like" evidence="13">
    <location>
        <begin position="257"/>
        <end position="298"/>
    </location>
</feature>
<protein>
    <recommendedName>
        <fullName evidence="13">EGF-like domain-containing protein</fullName>
    </recommendedName>
</protein>
<dbReference type="InterPro" id="IPR051216">
    <property type="entry name" value="Teneurin"/>
</dbReference>
<keyword evidence="12" id="KW-0732">Signal</keyword>
<keyword evidence="3 10" id="KW-0245">EGF-like domain</keyword>
<evidence type="ECO:0000256" key="9">
    <source>
        <dbReference type="ARBA" id="ARBA00023180"/>
    </source>
</evidence>
<keyword evidence="6" id="KW-1133">Transmembrane helix</keyword>
<feature type="disulfide bond" evidence="10">
    <location>
        <begin position="86"/>
        <end position="95"/>
    </location>
</feature>
<organism evidence="14 15">
    <name type="scientific">Bombyx mori</name>
    <name type="common">Silk moth</name>
    <dbReference type="NCBI Taxonomy" id="7091"/>
    <lineage>
        <taxon>Eukaryota</taxon>
        <taxon>Metazoa</taxon>
        <taxon>Ecdysozoa</taxon>
        <taxon>Arthropoda</taxon>
        <taxon>Hexapoda</taxon>
        <taxon>Insecta</taxon>
        <taxon>Pterygota</taxon>
        <taxon>Neoptera</taxon>
        <taxon>Endopterygota</taxon>
        <taxon>Lepidoptera</taxon>
        <taxon>Glossata</taxon>
        <taxon>Ditrysia</taxon>
        <taxon>Bombycoidea</taxon>
        <taxon>Bombycidae</taxon>
        <taxon>Bombycinae</taxon>
        <taxon>Bombyx</taxon>
    </lineage>
</organism>
<feature type="domain" description="EGF-like" evidence="13">
    <location>
        <begin position="191"/>
        <end position="224"/>
    </location>
</feature>
<dbReference type="Gene3D" id="2.10.25.10">
    <property type="entry name" value="Laminin"/>
    <property type="match status" value="5"/>
</dbReference>
<evidence type="ECO:0000256" key="8">
    <source>
        <dbReference type="ARBA" id="ARBA00023157"/>
    </source>
</evidence>
<dbReference type="InterPro" id="IPR000742">
    <property type="entry name" value="EGF"/>
</dbReference>
<sequence length="347" mass="38312">MRHAILLLICAAPAVLPKRTVKIPLWKRQACEPPAALSEHSHYICNDKGEPKCMPGWQGDLCDVPICRKGCDPIRGFCKKPGECTCKFGYYGDRCEKCIPLLGCVHGRCNEPFQCICNDGWDGLFCTEPTCSTECHKIRGFCESPGECRCRFGWSGPTCHACQTLPGCQHGYCEKPLECRCLPGYTGMLCQTPICAANCHSERGFCRRPGECRCKVGWTGPTCAQCHRYPGCKHGTCRKPWECICKKGWGGMLCDEELNYCEDHPDTCKNGGQCQSLEAQDGHYRCQCPSGVTGKHCDVIPANMTTTEASTVQEFTVEVITDDGSAENTSDKTTTVAEPNIDENETE</sequence>
<evidence type="ECO:0000256" key="6">
    <source>
        <dbReference type="ARBA" id="ARBA00022989"/>
    </source>
</evidence>
<evidence type="ECO:0000256" key="1">
    <source>
        <dbReference type="ARBA" id="ARBA00004479"/>
    </source>
</evidence>
<evidence type="ECO:0000256" key="11">
    <source>
        <dbReference type="SAM" id="MobiDB-lite"/>
    </source>
</evidence>
<reference evidence="15" key="1">
    <citation type="journal article" date="2008" name="Insect Biochem. Mol. Biol.">
        <title>The genome of a lepidopteran model insect, the silkworm Bombyx mori.</title>
        <authorList>
            <consortium name="International Silkworm Genome Consortium"/>
        </authorList>
    </citation>
    <scope>NUCLEOTIDE SEQUENCE [LARGE SCALE GENOMIC DNA]</scope>
    <source>
        <strain evidence="15">p50T</strain>
    </source>
</reference>
<dbReference type="GO" id="GO:0048513">
    <property type="term" value="P:animal organ development"/>
    <property type="evidence" value="ECO:0007669"/>
    <property type="project" value="UniProtKB-ARBA"/>
</dbReference>
<evidence type="ECO:0000256" key="4">
    <source>
        <dbReference type="ARBA" id="ARBA00022692"/>
    </source>
</evidence>
<comment type="subcellular location">
    <subcellularLocation>
        <location evidence="1">Membrane</location>
        <topology evidence="1">Single-pass type I membrane protein</topology>
    </subcellularLocation>
</comment>
<keyword evidence="8 10" id="KW-1015">Disulfide bond</keyword>
<feature type="disulfide bond" evidence="10">
    <location>
        <begin position="288"/>
        <end position="297"/>
    </location>
</feature>
<evidence type="ECO:0000256" key="12">
    <source>
        <dbReference type="SAM" id="SignalP"/>
    </source>
</evidence>
<dbReference type="Pfam" id="PF00053">
    <property type="entry name" value="EGF_laminin"/>
    <property type="match status" value="1"/>
</dbReference>
<dbReference type="Proteomes" id="UP000005204">
    <property type="component" value="Unassembled WGS sequence"/>
</dbReference>
<dbReference type="PROSITE" id="PS00022">
    <property type="entry name" value="EGF_1"/>
    <property type="match status" value="4"/>
</dbReference>
<dbReference type="GO" id="GO:0007154">
    <property type="term" value="P:cell communication"/>
    <property type="evidence" value="ECO:0007669"/>
    <property type="project" value="InterPro"/>
</dbReference>
<dbReference type="FunFam" id="2.10.25.10:FF:000018">
    <property type="entry name" value="Delta-like 1"/>
    <property type="match status" value="3"/>
</dbReference>
<feature type="chain" id="PRO_5035805422" description="EGF-like domain-containing protein" evidence="12">
    <location>
        <begin position="18"/>
        <end position="347"/>
    </location>
</feature>
<feature type="compositionally biased region" description="Polar residues" evidence="11">
    <location>
        <begin position="326"/>
        <end position="337"/>
    </location>
</feature>
<evidence type="ECO:0000259" key="13">
    <source>
        <dbReference type="PROSITE" id="PS50026"/>
    </source>
</evidence>
<keyword evidence="9" id="KW-0325">Glycoprotein</keyword>
<keyword evidence="4" id="KW-0812">Transmembrane</keyword>
<dbReference type="Pfam" id="PF01414">
    <property type="entry name" value="DSL"/>
    <property type="match status" value="1"/>
</dbReference>
<evidence type="ECO:0000256" key="3">
    <source>
        <dbReference type="ARBA" id="ARBA00022536"/>
    </source>
</evidence>
<dbReference type="PANTHER" id="PTHR11219">
    <property type="entry name" value="TENEURIN AND N-ACETYLGLUCOSAMINE-1-PHOSPHODIESTER ALPHA-N-ACETYLGLUCOSAMINIDASE"/>
    <property type="match status" value="1"/>
</dbReference>
<evidence type="ECO:0000256" key="2">
    <source>
        <dbReference type="ARBA" id="ARBA00022473"/>
    </source>
</evidence>
<dbReference type="InterPro" id="IPR002049">
    <property type="entry name" value="LE_dom"/>
</dbReference>
<evidence type="ECO:0000313" key="14">
    <source>
        <dbReference type="EnsemblMetazoa" id="XP_037873291.1"/>
    </source>
</evidence>
<dbReference type="GeneID" id="101739742"/>
<dbReference type="FunFam" id="2.10.25.10:FF:000294">
    <property type="entry name" value="Delta-like protein"/>
    <property type="match status" value="1"/>
</dbReference>
<dbReference type="PROSITE" id="PS50026">
    <property type="entry name" value="EGF_3"/>
    <property type="match status" value="4"/>
</dbReference>
<dbReference type="InterPro" id="IPR001774">
    <property type="entry name" value="DSL"/>
</dbReference>
<feature type="signal peptide" evidence="12">
    <location>
        <begin position="1"/>
        <end position="17"/>
    </location>
</feature>
<evidence type="ECO:0000256" key="7">
    <source>
        <dbReference type="ARBA" id="ARBA00023136"/>
    </source>
</evidence>
<dbReference type="Pfam" id="PF21700">
    <property type="entry name" value="EGF_DL_JAG"/>
    <property type="match status" value="3"/>
</dbReference>
<dbReference type="PROSITE" id="PS01186">
    <property type="entry name" value="EGF_2"/>
    <property type="match status" value="1"/>
</dbReference>
<proteinExistence type="predicted"/>
<feature type="disulfide bond" evidence="10">
    <location>
        <begin position="150"/>
        <end position="159"/>
    </location>
</feature>
<accession>A0A8R2M2V4</accession>
<dbReference type="AlphaFoldDB" id="A0A8R2M2V4"/>